<dbReference type="Pfam" id="PF18417">
    <property type="entry name" value="LodA_C"/>
    <property type="match status" value="1"/>
</dbReference>
<proteinExistence type="predicted"/>
<dbReference type="AlphaFoldDB" id="Q7USU7"/>
<dbReference type="InParanoid" id="Q7USU7"/>
<dbReference type="CDD" id="cd14730">
    <property type="entry name" value="LodA_like"/>
    <property type="match status" value="1"/>
</dbReference>
<dbReference type="Proteomes" id="UP000001025">
    <property type="component" value="Chromosome"/>
</dbReference>
<feature type="region of interest" description="Disordered" evidence="1">
    <location>
        <begin position="25"/>
        <end position="44"/>
    </location>
</feature>
<gene>
    <name evidence="4" type="ordered locus">RB4289</name>
</gene>
<feature type="domain" description="L-Lysine epsilon oxidase N-terminal" evidence="2">
    <location>
        <begin position="8"/>
        <end position="219"/>
    </location>
</feature>
<evidence type="ECO:0000313" key="4">
    <source>
        <dbReference type="EMBL" id="CAD73695.1"/>
    </source>
</evidence>
<dbReference type="EnsemblBacteria" id="CAD73695">
    <property type="protein sequence ID" value="CAD73695"/>
    <property type="gene ID" value="RB4289"/>
</dbReference>
<dbReference type="STRING" id="243090.RB4289"/>
<evidence type="ECO:0000313" key="5">
    <source>
        <dbReference type="Proteomes" id="UP000001025"/>
    </source>
</evidence>
<dbReference type="PATRIC" id="fig|243090.15.peg.1993"/>
<dbReference type="KEGG" id="rba:RB4289"/>
<name>Q7USU7_RHOBA</name>
<dbReference type="HOGENOM" id="CLU_012035_1_0_0"/>
<dbReference type="OrthoDB" id="336698at2"/>
<keyword evidence="5" id="KW-1185">Reference proteome</keyword>
<accession>Q7USU7</accession>
<organism evidence="4 5">
    <name type="scientific">Rhodopirellula baltica (strain DSM 10527 / NCIMB 13988 / SH1)</name>
    <dbReference type="NCBI Taxonomy" id="243090"/>
    <lineage>
        <taxon>Bacteria</taxon>
        <taxon>Pseudomonadati</taxon>
        <taxon>Planctomycetota</taxon>
        <taxon>Planctomycetia</taxon>
        <taxon>Pirellulales</taxon>
        <taxon>Pirellulaceae</taxon>
        <taxon>Rhodopirellula</taxon>
    </lineage>
</organism>
<dbReference type="RefSeq" id="WP_011119822.1">
    <property type="nucleotide sequence ID" value="NC_005027.1"/>
</dbReference>
<evidence type="ECO:0000256" key="1">
    <source>
        <dbReference type="SAM" id="MobiDB-lite"/>
    </source>
</evidence>
<evidence type="ECO:0000259" key="2">
    <source>
        <dbReference type="Pfam" id="PF17990"/>
    </source>
</evidence>
<dbReference type="Pfam" id="PF17990">
    <property type="entry name" value="LodA_N"/>
    <property type="match status" value="1"/>
</dbReference>
<evidence type="ECO:0000259" key="3">
    <source>
        <dbReference type="Pfam" id="PF18417"/>
    </source>
</evidence>
<dbReference type="EMBL" id="BX294140">
    <property type="protein sequence ID" value="CAD73695.1"/>
    <property type="molecule type" value="Genomic_DNA"/>
</dbReference>
<feature type="domain" description="L-lysine epsilon oxidase C-terminal" evidence="3">
    <location>
        <begin position="332"/>
        <end position="475"/>
    </location>
</feature>
<dbReference type="InterPro" id="IPR033798">
    <property type="entry name" value="LodA-like"/>
</dbReference>
<sequence length="527" mass="57514">MSKSYRVHPAIGVARLGSSMETFVGPEIPGTSPSPSDGQFKRDGRLKRQATRFRVFEYDSDHPDAEPVEVDLSRGDVAKIQWRVSLANRKAAGDNILRVTPSKRNPGIAEADLVIAPSGKTLDTPGQQEKFDDGAFRGDPVFLGDATVEPSGTLVVAGGLGKSDFVLKPGENGGYSAGGSLSFDNNPFWYDDTSDGPVEATIEFTDGTTTAVKPAWIIVGPADFAPGVGNVVTLYDLMLDVCVRNFSLNTSLFDGGKFRSDYRPSYTNEIYPILHRASQQGWVNKLANLGHVGAHLSRHDDLSLEPDANGDPHQAARTAIFSKLRDPDNPGSSGNMPRLTGDLDGAVYPTQGLTFTRTQFHLMRQWKDGKFVNDWAGAFTPEATVSARGLDIAALESCAGGAFFPGIEVNRIVALRLNIYDVDSSDRADEIRLKPASIDQLRSPGYLTEGNALPWQADFLKCAGSWWPAQRPDEVFEHSGSSQVAWTRGKISNHKDMVQRWHELGIVVQVGEEYHEQERNPDGMFMA</sequence>
<dbReference type="InterPro" id="IPR041173">
    <property type="entry name" value="LodA_C"/>
</dbReference>
<reference evidence="4 5" key="1">
    <citation type="journal article" date="2003" name="Proc. Natl. Acad. Sci. U.S.A.">
        <title>Complete genome sequence of the marine planctomycete Pirellula sp. strain 1.</title>
        <authorList>
            <person name="Gloeckner F.O."/>
            <person name="Kube M."/>
            <person name="Bauer M."/>
            <person name="Teeling H."/>
            <person name="Lombardot T."/>
            <person name="Ludwig W."/>
            <person name="Gade D."/>
            <person name="Beck A."/>
            <person name="Borzym K."/>
            <person name="Heitmann K."/>
            <person name="Rabus R."/>
            <person name="Schlesner H."/>
            <person name="Amann R."/>
            <person name="Reinhardt R."/>
        </authorList>
    </citation>
    <scope>NUCLEOTIDE SEQUENCE [LARGE SCALE GENOMIC DNA]</scope>
    <source>
        <strain evidence="5">DSM 10527 / NCIMB 13988 / SH1</strain>
    </source>
</reference>
<dbReference type="eggNOG" id="ENOG502Z8IE">
    <property type="taxonomic scope" value="Bacteria"/>
</dbReference>
<protein>
    <submittedName>
        <fullName evidence="4">Similar to 3-isopropylmalate dehydrogenase</fullName>
    </submittedName>
</protein>
<dbReference type="InterPro" id="IPR041168">
    <property type="entry name" value="LodA_N"/>
</dbReference>